<protein>
    <submittedName>
        <fullName evidence="2">Uncharacterized protein</fullName>
    </submittedName>
</protein>
<keyword evidence="1" id="KW-0472">Membrane</keyword>
<evidence type="ECO:0000313" key="3">
    <source>
        <dbReference type="EMBL" id="WYJ91189.1"/>
    </source>
</evidence>
<evidence type="ECO:0000256" key="1">
    <source>
        <dbReference type="SAM" id="Phobius"/>
    </source>
</evidence>
<evidence type="ECO:0000313" key="2">
    <source>
        <dbReference type="EMBL" id="OTP17582.1"/>
    </source>
</evidence>
<keyword evidence="4" id="KW-1185">Reference proteome</keyword>
<keyword evidence="1" id="KW-1133">Transmembrane helix</keyword>
<evidence type="ECO:0000313" key="4">
    <source>
        <dbReference type="Proteomes" id="UP000195141"/>
    </source>
</evidence>
<proteinExistence type="predicted"/>
<keyword evidence="1" id="KW-0812">Transmembrane</keyword>
<sequence length="129" mass="14804">MTEQIIITTITVAGTVLVAFVTAIQSGNKKILDRLGEFDNRLEGIDSRVENVTDDLKEIKRSNLQATIFRLIEKAYRDKKISDNDLSELFKAYDEYKGHGWNSHTTVRVRKFEEDLSKGVISLDEKRIK</sequence>
<reference evidence="3" key="3">
    <citation type="submission" date="2024-03" db="EMBL/GenBank/DDBJ databases">
        <title>The Genome Sequence of Enterococcus sp. DIV0242b.</title>
        <authorList>
            <consortium name="The Broad Institute Genomics Platform"/>
            <consortium name="The Broad Institute Microbial Omics Core"/>
            <consortium name="The Broad Institute Genomic Center for Infectious Diseases"/>
            <person name="Earl A."/>
            <person name="Manson A."/>
            <person name="Gilmore M."/>
            <person name="Schwartman J."/>
            <person name="Shea T."/>
            <person name="Abouelleil A."/>
            <person name="Cao P."/>
            <person name="Chapman S."/>
            <person name="Cusick C."/>
            <person name="Young S."/>
            <person name="Neafsey D."/>
            <person name="Nusbaum C."/>
            <person name="Birren B."/>
        </authorList>
    </citation>
    <scope>NUCLEOTIDE SEQUENCE</scope>
    <source>
        <strain evidence="3">9E7_DIV0242</strain>
    </source>
</reference>
<organism evidence="2">
    <name type="scientific">Candidatus Enterococcus clewellii</name>
    <dbReference type="NCBI Taxonomy" id="1834193"/>
    <lineage>
        <taxon>Bacteria</taxon>
        <taxon>Bacillati</taxon>
        <taxon>Bacillota</taxon>
        <taxon>Bacilli</taxon>
        <taxon>Lactobacillales</taxon>
        <taxon>Enterococcaceae</taxon>
        <taxon>Enterococcus</taxon>
    </lineage>
</organism>
<dbReference type="EMBL" id="NGMM01000002">
    <property type="protein sequence ID" value="OTP17582.1"/>
    <property type="molecule type" value="Genomic_DNA"/>
</dbReference>
<dbReference type="RefSeq" id="WP_086348780.1">
    <property type="nucleotide sequence ID" value="NZ_CP147247.1"/>
</dbReference>
<accession>A0A242K8V4</accession>
<dbReference type="AlphaFoldDB" id="A0A242K8V4"/>
<feature type="transmembrane region" description="Helical" evidence="1">
    <location>
        <begin position="6"/>
        <end position="24"/>
    </location>
</feature>
<gene>
    <name evidence="2" type="ORF">A5888_001720</name>
    <name evidence="3" type="ORF">A5888_002957</name>
</gene>
<dbReference type="Proteomes" id="UP000195141">
    <property type="component" value="Chromosome"/>
</dbReference>
<name>A0A242K8V4_9ENTE</name>
<reference evidence="2" key="1">
    <citation type="submission" date="2017-05" db="EMBL/GenBank/DDBJ databases">
        <title>The Genome Sequence of Enterococcus sp. 9E7_DIV0242.</title>
        <authorList>
            <consortium name="The Broad Institute Genomics Platform"/>
            <consortium name="The Broad Institute Genomic Center for Infectious Diseases"/>
            <person name="Earl A."/>
            <person name="Manson A."/>
            <person name="Schwartman J."/>
            <person name="Gilmore M."/>
            <person name="Abouelleil A."/>
            <person name="Cao P."/>
            <person name="Chapman S."/>
            <person name="Cusick C."/>
            <person name="Shea T."/>
            <person name="Young S."/>
            <person name="Neafsey D."/>
            <person name="Nusbaum C."/>
            <person name="Birren B."/>
        </authorList>
    </citation>
    <scope>NUCLEOTIDE SEQUENCE [LARGE SCALE GENOMIC DNA]</scope>
    <source>
        <strain evidence="2">9E7_DIV0242</strain>
    </source>
</reference>
<dbReference type="OrthoDB" id="9979404at2"/>
<dbReference type="EMBL" id="CP147247">
    <property type="protein sequence ID" value="WYJ91189.1"/>
    <property type="molecule type" value="Genomic_DNA"/>
</dbReference>
<reference evidence="3" key="2">
    <citation type="submission" date="2017-05" db="EMBL/GenBank/DDBJ databases">
        <authorList>
            <consortium name="The Broad Institute Genomics Platform"/>
            <consortium name="The Broad Institute Genomic Center for Infectious Diseases"/>
            <person name="Earl A."/>
            <person name="Manson A."/>
            <person name="Schwartman J."/>
            <person name="Gilmore M."/>
            <person name="Abouelleil A."/>
            <person name="Cao P."/>
            <person name="Chapman S."/>
            <person name="Cusick C."/>
            <person name="Shea T."/>
            <person name="Young S."/>
            <person name="Neafsey D."/>
            <person name="Nusbaum C."/>
            <person name="Birren B."/>
        </authorList>
    </citation>
    <scope>NUCLEOTIDE SEQUENCE</scope>
    <source>
        <strain evidence="3">9E7_DIV0242</strain>
    </source>
</reference>